<protein>
    <submittedName>
        <fullName evidence="5">Peptidoglycan/xylan/chitin deacetylase (PgdA/CDA1 family)</fullName>
    </submittedName>
</protein>
<dbReference type="EMBL" id="PYAS01000003">
    <property type="protein sequence ID" value="PSL31521.1"/>
    <property type="molecule type" value="Genomic_DNA"/>
</dbReference>
<dbReference type="SUPFAM" id="SSF49785">
    <property type="entry name" value="Galactose-binding domain-like"/>
    <property type="match status" value="1"/>
</dbReference>
<evidence type="ECO:0000313" key="5">
    <source>
        <dbReference type="EMBL" id="PSL31521.1"/>
    </source>
</evidence>
<evidence type="ECO:0000256" key="1">
    <source>
        <dbReference type="ARBA" id="ARBA00022723"/>
    </source>
</evidence>
<dbReference type="InterPro" id="IPR011330">
    <property type="entry name" value="Glyco_hydro/deAcase_b/a-brl"/>
</dbReference>
<dbReference type="GO" id="GO:0016810">
    <property type="term" value="F:hydrolase activity, acting on carbon-nitrogen (but not peptide) bonds"/>
    <property type="evidence" value="ECO:0007669"/>
    <property type="project" value="InterPro"/>
</dbReference>
<dbReference type="RefSeq" id="WP_106594847.1">
    <property type="nucleotide sequence ID" value="NZ_PYAS01000003.1"/>
</dbReference>
<dbReference type="Gene3D" id="2.60.120.260">
    <property type="entry name" value="Galactose-binding domain-like"/>
    <property type="match status" value="1"/>
</dbReference>
<sequence>MKYKYSLRNLSFSCLAILGLVTSPARSQTLRWPEGKKMAISLTFDDARGSQATAGVPLLNEYGVKGTFYLVPSAVQKQLEGWKKAVASGHEMGNHSLHHPCSGNFVWSREKALETYTLDQMRFELTETNRQIQAMLGVTPVSYAYPCGHTFVGRGRGTRSFVPLISELFGTGRGWLDEAPVDPAYCDFAQLTGMETDGKDFEQILPIIEAARKSGQWLVLAGHEMADSGPQTTRLAMLRKLCEYAKDPNNGIWIAPVSEIAGYVKAVRDTINIPELVYADAKGVLHLTAEKGKGTGPKIQYMPKWKAFGWFGAKDAVEWEIDVPKGGVFEVRMEWSVDDKEAGKAFVLEAEKVSLSGKVARSGGWETFQSKSVGTLRLTGGTQKVKFRPGQAFADGALLDLRKIVLTPAR</sequence>
<dbReference type="Proteomes" id="UP000241964">
    <property type="component" value="Unassembled WGS sequence"/>
</dbReference>
<proteinExistence type="predicted"/>
<dbReference type="Gene3D" id="3.20.20.370">
    <property type="entry name" value="Glycoside hydrolase/deacetylase"/>
    <property type="match status" value="1"/>
</dbReference>
<feature type="chain" id="PRO_5015158118" evidence="3">
    <location>
        <begin position="28"/>
        <end position="410"/>
    </location>
</feature>
<dbReference type="PANTHER" id="PTHR10587">
    <property type="entry name" value="GLYCOSYL TRANSFERASE-RELATED"/>
    <property type="match status" value="1"/>
</dbReference>
<evidence type="ECO:0000256" key="3">
    <source>
        <dbReference type="SAM" id="SignalP"/>
    </source>
</evidence>
<gene>
    <name evidence="5" type="ORF">CLV60_103387</name>
</gene>
<organism evidence="5 6">
    <name type="scientific">Dyadobacter jiangsuensis</name>
    <dbReference type="NCBI Taxonomy" id="1591085"/>
    <lineage>
        <taxon>Bacteria</taxon>
        <taxon>Pseudomonadati</taxon>
        <taxon>Bacteroidota</taxon>
        <taxon>Cytophagia</taxon>
        <taxon>Cytophagales</taxon>
        <taxon>Spirosomataceae</taxon>
        <taxon>Dyadobacter</taxon>
    </lineage>
</organism>
<dbReference type="AlphaFoldDB" id="A0A2P8GC27"/>
<feature type="signal peptide" evidence="3">
    <location>
        <begin position="1"/>
        <end position="27"/>
    </location>
</feature>
<dbReference type="CDD" id="cd10967">
    <property type="entry name" value="CE4_GLA_like_6s"/>
    <property type="match status" value="1"/>
</dbReference>
<reference evidence="5 6" key="1">
    <citation type="submission" date="2018-03" db="EMBL/GenBank/DDBJ databases">
        <title>Genomic Encyclopedia of Archaeal and Bacterial Type Strains, Phase II (KMG-II): from individual species to whole genera.</title>
        <authorList>
            <person name="Goeker M."/>
        </authorList>
    </citation>
    <scope>NUCLEOTIDE SEQUENCE [LARGE SCALE GENOMIC DNA]</scope>
    <source>
        <strain evidence="5 6">DSM 29057</strain>
    </source>
</reference>
<dbReference type="GO" id="GO:0005975">
    <property type="term" value="P:carbohydrate metabolic process"/>
    <property type="evidence" value="ECO:0007669"/>
    <property type="project" value="InterPro"/>
</dbReference>
<dbReference type="GO" id="GO:0046872">
    <property type="term" value="F:metal ion binding"/>
    <property type="evidence" value="ECO:0007669"/>
    <property type="project" value="UniProtKB-KW"/>
</dbReference>
<dbReference type="InterPro" id="IPR002509">
    <property type="entry name" value="NODB_dom"/>
</dbReference>
<evidence type="ECO:0000256" key="2">
    <source>
        <dbReference type="ARBA" id="ARBA00022801"/>
    </source>
</evidence>
<feature type="domain" description="NodB homology" evidence="4">
    <location>
        <begin position="38"/>
        <end position="255"/>
    </location>
</feature>
<keyword evidence="2" id="KW-0378">Hydrolase</keyword>
<dbReference type="SUPFAM" id="SSF88713">
    <property type="entry name" value="Glycoside hydrolase/deacetylase"/>
    <property type="match status" value="1"/>
</dbReference>
<dbReference type="InterPro" id="IPR050248">
    <property type="entry name" value="Polysacc_deacetylase_ArnD"/>
</dbReference>
<dbReference type="OrthoDB" id="9806342at2"/>
<keyword evidence="3" id="KW-0732">Signal</keyword>
<dbReference type="PROSITE" id="PS51677">
    <property type="entry name" value="NODB"/>
    <property type="match status" value="1"/>
</dbReference>
<evidence type="ECO:0000313" key="6">
    <source>
        <dbReference type="Proteomes" id="UP000241964"/>
    </source>
</evidence>
<accession>A0A2P8GC27</accession>
<keyword evidence="6" id="KW-1185">Reference proteome</keyword>
<keyword evidence="1" id="KW-0479">Metal-binding</keyword>
<dbReference type="PANTHER" id="PTHR10587:SF133">
    <property type="entry name" value="CHITIN DEACETYLASE 1-RELATED"/>
    <property type="match status" value="1"/>
</dbReference>
<dbReference type="GO" id="GO:0016020">
    <property type="term" value="C:membrane"/>
    <property type="evidence" value="ECO:0007669"/>
    <property type="project" value="TreeGrafter"/>
</dbReference>
<comment type="caution">
    <text evidence="5">The sequence shown here is derived from an EMBL/GenBank/DDBJ whole genome shotgun (WGS) entry which is preliminary data.</text>
</comment>
<name>A0A2P8GC27_9BACT</name>
<dbReference type="InterPro" id="IPR008979">
    <property type="entry name" value="Galactose-bd-like_sf"/>
</dbReference>
<evidence type="ECO:0000259" key="4">
    <source>
        <dbReference type="PROSITE" id="PS51677"/>
    </source>
</evidence>
<dbReference type="Pfam" id="PF01522">
    <property type="entry name" value="Polysacc_deac_1"/>
    <property type="match status" value="1"/>
</dbReference>